<dbReference type="GO" id="GO:0016987">
    <property type="term" value="F:sigma factor activity"/>
    <property type="evidence" value="ECO:0007669"/>
    <property type="project" value="UniProtKB-KW"/>
</dbReference>
<dbReference type="NCBIfam" id="TIGR02395">
    <property type="entry name" value="rpoN_sigma"/>
    <property type="match status" value="1"/>
</dbReference>
<dbReference type="Pfam" id="PF04963">
    <property type="entry name" value="Sigma54_CBD"/>
    <property type="match status" value="1"/>
</dbReference>
<evidence type="ECO:0000256" key="1">
    <source>
        <dbReference type="ARBA" id="ARBA00008798"/>
    </source>
</evidence>
<evidence type="ECO:0000313" key="11">
    <source>
        <dbReference type="EMBL" id="APX72247.1"/>
    </source>
</evidence>
<dbReference type="AlphaFoldDB" id="A0A1P8Q339"/>
<dbReference type="Proteomes" id="UP000187499">
    <property type="component" value="Chromosome"/>
</dbReference>
<evidence type="ECO:0000256" key="6">
    <source>
        <dbReference type="ARBA" id="ARBA00023082"/>
    </source>
</evidence>
<keyword evidence="5" id="KW-0805">Transcription regulation</keyword>
<keyword evidence="6" id="KW-0731">Sigma factor</keyword>
<evidence type="ECO:0000256" key="3">
    <source>
        <dbReference type="ARBA" id="ARBA00022679"/>
    </source>
</evidence>
<dbReference type="PRINTS" id="PR00045">
    <property type="entry name" value="SIGMA54FCT"/>
</dbReference>
<dbReference type="GO" id="GO:0003677">
    <property type="term" value="F:DNA binding"/>
    <property type="evidence" value="ECO:0007669"/>
    <property type="project" value="UniProtKB-KW"/>
</dbReference>
<keyword evidence="8" id="KW-0804">Transcription</keyword>
<dbReference type="GO" id="GO:0000428">
    <property type="term" value="C:DNA-directed RNA polymerase complex"/>
    <property type="evidence" value="ECO:0007669"/>
    <property type="project" value="UniProtKB-KW"/>
</dbReference>
<organism evidence="11 12">
    <name type="scientific">Companilactobacillus allii</name>
    <dbReference type="NCBI Taxonomy" id="1847728"/>
    <lineage>
        <taxon>Bacteria</taxon>
        <taxon>Bacillati</taxon>
        <taxon>Bacillota</taxon>
        <taxon>Bacilli</taxon>
        <taxon>Lactobacillales</taxon>
        <taxon>Lactobacillaceae</taxon>
        <taxon>Companilactobacillus</taxon>
    </lineage>
</organism>
<dbReference type="InterPro" id="IPR000394">
    <property type="entry name" value="RNA_pol_sigma_54"/>
</dbReference>
<evidence type="ECO:0000256" key="7">
    <source>
        <dbReference type="ARBA" id="ARBA00023125"/>
    </source>
</evidence>
<dbReference type="PROSITE" id="PS00717">
    <property type="entry name" value="SIGMA54_1"/>
    <property type="match status" value="1"/>
</dbReference>
<proteinExistence type="inferred from homology"/>
<gene>
    <name evidence="11" type="ORF">BTM29_06585</name>
</gene>
<dbReference type="GO" id="GO:0001216">
    <property type="term" value="F:DNA-binding transcription activator activity"/>
    <property type="evidence" value="ECO:0007669"/>
    <property type="project" value="InterPro"/>
</dbReference>
<dbReference type="GO" id="GO:0006352">
    <property type="term" value="P:DNA-templated transcription initiation"/>
    <property type="evidence" value="ECO:0007669"/>
    <property type="project" value="InterPro"/>
</dbReference>
<dbReference type="PANTHER" id="PTHR32248:SF4">
    <property type="entry name" value="RNA POLYMERASE SIGMA-54 FACTOR"/>
    <property type="match status" value="1"/>
</dbReference>
<evidence type="ECO:0000259" key="9">
    <source>
        <dbReference type="Pfam" id="PF04552"/>
    </source>
</evidence>
<dbReference type="PIRSF" id="PIRSF000774">
    <property type="entry name" value="RpoN"/>
    <property type="match status" value="1"/>
</dbReference>
<dbReference type="STRING" id="1847728.BTM29_06585"/>
<dbReference type="Pfam" id="PF00309">
    <property type="entry name" value="Sigma54_AID"/>
    <property type="match status" value="1"/>
</dbReference>
<dbReference type="Pfam" id="PF04552">
    <property type="entry name" value="Sigma54_DBD"/>
    <property type="match status" value="1"/>
</dbReference>
<accession>A0A1P8Q339</accession>
<dbReference type="PROSITE" id="PS50044">
    <property type="entry name" value="SIGMA54_3"/>
    <property type="match status" value="1"/>
</dbReference>
<protein>
    <submittedName>
        <fullName evidence="11">RNA polymerase sigma-54 factor</fullName>
    </submittedName>
</protein>
<keyword evidence="12" id="KW-1185">Reference proteome</keyword>
<keyword evidence="7" id="KW-0238">DNA-binding</keyword>
<comment type="similarity">
    <text evidence="1">Belongs to the sigma-54 factor family.</text>
</comment>
<evidence type="ECO:0000256" key="4">
    <source>
        <dbReference type="ARBA" id="ARBA00022695"/>
    </source>
</evidence>
<dbReference type="InterPro" id="IPR007634">
    <property type="entry name" value="RNA_pol_sigma_54_DNA-bd"/>
</dbReference>
<evidence type="ECO:0000256" key="8">
    <source>
        <dbReference type="ARBA" id="ARBA00023163"/>
    </source>
</evidence>
<dbReference type="RefSeq" id="WP_076614999.1">
    <property type="nucleotide sequence ID" value="NZ_CP019323.1"/>
</dbReference>
<keyword evidence="3" id="KW-0808">Transferase</keyword>
<dbReference type="GO" id="GO:0016779">
    <property type="term" value="F:nucleotidyltransferase activity"/>
    <property type="evidence" value="ECO:0007669"/>
    <property type="project" value="UniProtKB-KW"/>
</dbReference>
<dbReference type="Gene3D" id="1.10.10.1330">
    <property type="entry name" value="RNA polymerase sigma-54 factor, core-binding domain"/>
    <property type="match status" value="1"/>
</dbReference>
<dbReference type="KEGG" id="lalw:BTM29_06585"/>
<keyword evidence="4" id="KW-0548">Nucleotidyltransferase</keyword>
<sequence length="427" mass="49465">MQLKQSHQLKQKQMQKLSLTQGMRQSIVMLQSDAIDLSEYLKDVSLENPLFDVHTSLDVPFMQGTRDNQSYQLRDNSQSLFEYLLDQVQLTMRDTPLRDLVIYLVEQLDPNGYLPITDKEIMDELNIDKVSLLDALTLLQQLDPPGVGAHDLRECLLLQAQADRESPEYAVDILKYYFDTMVDHDWQTIQNNLQIDKTTLDENIDYIKELSATPGERYNGSDLQYVVPELQVKNNDGKLSLAITRYGQPQLIFAQETYDLLSKTVDNDVKNYIKEKYDQYQTLEYNLERRIKTVSMIGKVIVQTQYKFFTQETTTLEPLLLRDVAQRLQLSESTVSRAINGKYIQTDFGMIELKNLFSRRSKVSDGVKSRSVDQVKDTIKKLIDEEDKPLSDQKISDLLKESGLEVARRTVAKYREQLHILTANKRK</sequence>
<dbReference type="Gene3D" id="1.10.10.60">
    <property type="entry name" value="Homeodomain-like"/>
    <property type="match status" value="1"/>
</dbReference>
<dbReference type="InterPro" id="IPR038709">
    <property type="entry name" value="RpoN_core-bd_sf"/>
</dbReference>
<dbReference type="EMBL" id="CP019323">
    <property type="protein sequence ID" value="APX72247.1"/>
    <property type="molecule type" value="Genomic_DNA"/>
</dbReference>
<feature type="domain" description="RNA polymerase sigma factor 54 DNA-binding" evidence="9">
    <location>
        <begin position="271"/>
        <end position="427"/>
    </location>
</feature>
<evidence type="ECO:0000256" key="5">
    <source>
        <dbReference type="ARBA" id="ARBA00023015"/>
    </source>
</evidence>
<dbReference type="InterPro" id="IPR007046">
    <property type="entry name" value="RNA_pol_sigma_54_core-bd"/>
</dbReference>
<evidence type="ECO:0000313" key="12">
    <source>
        <dbReference type="Proteomes" id="UP000187499"/>
    </source>
</evidence>
<reference evidence="12" key="1">
    <citation type="submission" date="2016-12" db="EMBL/GenBank/DDBJ databases">
        <authorList>
            <person name="Jung M.Y."/>
            <person name="Lee S.H."/>
        </authorList>
    </citation>
    <scope>NUCLEOTIDE SEQUENCE [LARGE SCALE GENOMIC DNA]</scope>
    <source>
        <strain evidence="12">WiKim39</strain>
    </source>
</reference>
<dbReference type="PANTHER" id="PTHR32248">
    <property type="entry name" value="RNA POLYMERASE SIGMA-54 FACTOR"/>
    <property type="match status" value="1"/>
</dbReference>
<evidence type="ECO:0000259" key="10">
    <source>
        <dbReference type="Pfam" id="PF04963"/>
    </source>
</evidence>
<dbReference type="OrthoDB" id="9814402at2"/>
<dbReference type="PROSITE" id="PS00718">
    <property type="entry name" value="SIGMA54_2"/>
    <property type="match status" value="1"/>
</dbReference>
<feature type="domain" description="RNA polymerase sigma factor 54 core-binding" evidence="10">
    <location>
        <begin position="73"/>
        <end position="254"/>
    </location>
</feature>
<name>A0A1P8Q339_9LACO</name>
<evidence type="ECO:0000256" key="2">
    <source>
        <dbReference type="ARBA" id="ARBA00022478"/>
    </source>
</evidence>
<keyword evidence="2" id="KW-0240">DNA-directed RNA polymerase</keyword>